<feature type="region of interest" description="Disordered" evidence="1">
    <location>
        <begin position="1"/>
        <end position="27"/>
    </location>
</feature>
<feature type="compositionally biased region" description="Polar residues" evidence="1">
    <location>
        <begin position="7"/>
        <end position="17"/>
    </location>
</feature>
<sequence>MPIRTALVSSLNSTGLQTAERGPNPEDEVIDEEVELDDDVELPAGLPGGASSQDLFSTLEAFSQSQQLLSGKQEAGEETPAKQYGGTGVDAHGDLTGILQRDLQESFLEGQNCVCLVRFCFCKCFANGPDPELSSWGKRCMSLFCRATLSHKIDWASLGRGFNPRVPDITEELNNNIPRVSGGSGNNYPGVGKLYLADFARGPAAERTPTTFLLFHLGKGSQIRWRCSHTGRGREAAGRKTLRLCGKEAEERHRAVAWAANRAAPQQKRTS</sequence>
<evidence type="ECO:0000313" key="3">
    <source>
        <dbReference type="Proteomes" id="UP000031443"/>
    </source>
</evidence>
<gene>
    <name evidence="2" type="ORF">UY3_12246</name>
</gene>
<evidence type="ECO:0000313" key="2">
    <source>
        <dbReference type="EMBL" id="EMP30616.1"/>
    </source>
</evidence>
<proteinExistence type="predicted"/>
<name>M7AYI2_CHEMY</name>
<feature type="region of interest" description="Disordered" evidence="1">
    <location>
        <begin position="67"/>
        <end position="88"/>
    </location>
</feature>
<accession>M7AYI2</accession>
<evidence type="ECO:0000256" key="1">
    <source>
        <dbReference type="SAM" id="MobiDB-lite"/>
    </source>
</evidence>
<protein>
    <submittedName>
        <fullName evidence="2">Uncharacterized protein</fullName>
    </submittedName>
</protein>
<reference evidence="3" key="1">
    <citation type="journal article" date="2013" name="Nat. Genet.">
        <title>The draft genomes of soft-shell turtle and green sea turtle yield insights into the development and evolution of the turtle-specific body plan.</title>
        <authorList>
            <person name="Wang Z."/>
            <person name="Pascual-Anaya J."/>
            <person name="Zadissa A."/>
            <person name="Li W."/>
            <person name="Niimura Y."/>
            <person name="Huang Z."/>
            <person name="Li C."/>
            <person name="White S."/>
            <person name="Xiong Z."/>
            <person name="Fang D."/>
            <person name="Wang B."/>
            <person name="Ming Y."/>
            <person name="Chen Y."/>
            <person name="Zheng Y."/>
            <person name="Kuraku S."/>
            <person name="Pignatelli M."/>
            <person name="Herrero J."/>
            <person name="Beal K."/>
            <person name="Nozawa M."/>
            <person name="Li Q."/>
            <person name="Wang J."/>
            <person name="Zhang H."/>
            <person name="Yu L."/>
            <person name="Shigenobu S."/>
            <person name="Wang J."/>
            <person name="Liu J."/>
            <person name="Flicek P."/>
            <person name="Searle S."/>
            <person name="Wang J."/>
            <person name="Kuratani S."/>
            <person name="Yin Y."/>
            <person name="Aken B."/>
            <person name="Zhang G."/>
            <person name="Irie N."/>
        </authorList>
    </citation>
    <scope>NUCLEOTIDE SEQUENCE [LARGE SCALE GENOMIC DNA]</scope>
</reference>
<keyword evidence="3" id="KW-1185">Reference proteome</keyword>
<dbReference type="EMBL" id="KB548907">
    <property type="protein sequence ID" value="EMP30616.1"/>
    <property type="molecule type" value="Genomic_DNA"/>
</dbReference>
<dbReference type="AlphaFoldDB" id="M7AYI2"/>
<organism evidence="2 3">
    <name type="scientific">Chelonia mydas</name>
    <name type="common">Green sea-turtle</name>
    <name type="synonym">Chelonia agassizi</name>
    <dbReference type="NCBI Taxonomy" id="8469"/>
    <lineage>
        <taxon>Eukaryota</taxon>
        <taxon>Metazoa</taxon>
        <taxon>Chordata</taxon>
        <taxon>Craniata</taxon>
        <taxon>Vertebrata</taxon>
        <taxon>Euteleostomi</taxon>
        <taxon>Archelosauria</taxon>
        <taxon>Testudinata</taxon>
        <taxon>Testudines</taxon>
        <taxon>Cryptodira</taxon>
        <taxon>Durocryptodira</taxon>
        <taxon>Americhelydia</taxon>
        <taxon>Chelonioidea</taxon>
        <taxon>Cheloniidae</taxon>
        <taxon>Chelonia</taxon>
    </lineage>
</organism>
<dbReference type="Proteomes" id="UP000031443">
    <property type="component" value="Unassembled WGS sequence"/>
</dbReference>